<feature type="non-terminal residue" evidence="1">
    <location>
        <position position="1"/>
    </location>
</feature>
<protein>
    <submittedName>
        <fullName evidence="1">Uncharacterized protein</fullName>
    </submittedName>
</protein>
<evidence type="ECO:0000313" key="1">
    <source>
        <dbReference type="EMBL" id="EPA05740.1"/>
    </source>
</evidence>
<dbReference type="EMBL" id="AHJG01000157">
    <property type="protein sequence ID" value="EPA05740.1"/>
    <property type="molecule type" value="Genomic_DNA"/>
</dbReference>
<comment type="caution">
    <text evidence="1">The sequence shown here is derived from an EMBL/GenBank/DDBJ whole genome shotgun (WGS) entry which is preliminary data.</text>
</comment>
<organism evidence="1 2">
    <name type="scientific">Candidatus Nitrosarchaeum limnium BG20</name>
    <dbReference type="NCBI Taxonomy" id="859192"/>
    <lineage>
        <taxon>Archaea</taxon>
        <taxon>Nitrososphaerota</taxon>
        <taxon>Nitrososphaeria</taxon>
        <taxon>Nitrosopumilales</taxon>
        <taxon>Nitrosopumilaceae</taxon>
        <taxon>Nitrosarchaeum</taxon>
    </lineage>
</organism>
<sequence length="36" mass="4139">IPANRIVLSISITAIQKRFSGRIFSNFCILLIYKKN</sequence>
<accession>S2E365</accession>
<proteinExistence type="predicted"/>
<reference evidence="1 2" key="1">
    <citation type="journal article" date="2012" name="J. Bacteriol.">
        <title>Genome Sequence of "Candidatus Nitrosoarchaeum limnia" BG20, a Low-Salinity Ammonia-Oxidizing Archaeon from the San Francisco Bay Estuary.</title>
        <authorList>
            <person name="Mosier A.C."/>
            <person name="Allen E.E."/>
            <person name="Kim M."/>
            <person name="Ferriera S."/>
            <person name="Francis C.A."/>
        </authorList>
    </citation>
    <scope>NUCLEOTIDE SEQUENCE [LARGE SCALE GENOMIC DNA]</scope>
    <source>
        <strain evidence="1 2">BG20</strain>
    </source>
</reference>
<name>S2E365_9ARCH</name>
<gene>
    <name evidence="1" type="ORF">BG20_I2531</name>
</gene>
<keyword evidence="2" id="KW-1185">Reference proteome</keyword>
<dbReference type="Proteomes" id="UP000014065">
    <property type="component" value="Unassembled WGS sequence"/>
</dbReference>
<evidence type="ECO:0000313" key="2">
    <source>
        <dbReference type="Proteomes" id="UP000014065"/>
    </source>
</evidence>
<dbReference type="AlphaFoldDB" id="S2E365"/>